<feature type="chain" id="PRO_5013096896" evidence="1">
    <location>
        <begin position="22"/>
        <end position="150"/>
    </location>
</feature>
<protein>
    <submittedName>
        <fullName evidence="2">Uncharacterized protein</fullName>
    </submittedName>
</protein>
<dbReference type="EMBL" id="FWZT01000015">
    <property type="protein sequence ID" value="SMF50021.1"/>
    <property type="molecule type" value="Genomic_DNA"/>
</dbReference>
<dbReference type="STRING" id="1513793.SAMN06296036_115146"/>
<organism evidence="2 3">
    <name type="scientific">Pseudobacteriovorax antillogorgiicola</name>
    <dbReference type="NCBI Taxonomy" id="1513793"/>
    <lineage>
        <taxon>Bacteria</taxon>
        <taxon>Pseudomonadati</taxon>
        <taxon>Bdellovibrionota</taxon>
        <taxon>Oligoflexia</taxon>
        <taxon>Oligoflexales</taxon>
        <taxon>Pseudobacteriovoracaceae</taxon>
        <taxon>Pseudobacteriovorax</taxon>
    </lineage>
</organism>
<sequence length="150" mass="16063">MKLVMRCLFGMTILINSLAIGGEGTLPFGAYAMSGQVFDNGTTEQLLLNFEPRNFTQPLDAREASNCPSNMEYYDFGGTITVAGVEYTVTTICATSVNLGDRIVIGEAGTSRIVLDGLLSKASQGYQLFEGTAAIINGRAARELKFSVSE</sequence>
<keyword evidence="3" id="KW-1185">Reference proteome</keyword>
<name>A0A1Y6C9Q4_9BACT</name>
<dbReference type="Proteomes" id="UP000192907">
    <property type="component" value="Unassembled WGS sequence"/>
</dbReference>
<dbReference type="AlphaFoldDB" id="A0A1Y6C9Q4"/>
<proteinExistence type="predicted"/>
<reference evidence="3" key="1">
    <citation type="submission" date="2017-04" db="EMBL/GenBank/DDBJ databases">
        <authorList>
            <person name="Varghese N."/>
            <person name="Submissions S."/>
        </authorList>
    </citation>
    <scope>NUCLEOTIDE SEQUENCE [LARGE SCALE GENOMIC DNA]</scope>
    <source>
        <strain evidence="3">RKEM611</strain>
    </source>
</reference>
<evidence type="ECO:0000313" key="2">
    <source>
        <dbReference type="EMBL" id="SMF50021.1"/>
    </source>
</evidence>
<accession>A0A1Y6C9Q4</accession>
<evidence type="ECO:0000256" key="1">
    <source>
        <dbReference type="SAM" id="SignalP"/>
    </source>
</evidence>
<evidence type="ECO:0000313" key="3">
    <source>
        <dbReference type="Proteomes" id="UP000192907"/>
    </source>
</evidence>
<feature type="signal peptide" evidence="1">
    <location>
        <begin position="1"/>
        <end position="21"/>
    </location>
</feature>
<gene>
    <name evidence="2" type="ORF">SAMN06296036_115146</name>
</gene>
<dbReference type="RefSeq" id="WP_132319884.1">
    <property type="nucleotide sequence ID" value="NZ_FWZT01000015.1"/>
</dbReference>
<keyword evidence="1" id="KW-0732">Signal</keyword>